<sequence length="162" mass="18074">MREPTSTHEADDSLLHGMPEEKPDILPPRTCTVSPRAVGDPRRRRREGGRREGGRERRRRRRRSRRRREDGSPKPFGETLQRRAACRPLEGEAFSWKVPHQTLQGRAPLGGQEKRGGGASGVRGAKGAAKPERGHGPDQYSRTPLVLAPLLDRGQAPRSKCP</sequence>
<feature type="compositionally biased region" description="Basic and acidic residues" evidence="1">
    <location>
        <begin position="1"/>
        <end position="24"/>
    </location>
</feature>
<proteinExistence type="predicted"/>
<feature type="region of interest" description="Disordered" evidence="1">
    <location>
        <begin position="1"/>
        <end position="162"/>
    </location>
</feature>
<keyword evidence="3" id="KW-1185">Reference proteome</keyword>
<evidence type="ECO:0000313" key="2">
    <source>
        <dbReference type="EMBL" id="CAK0807478.1"/>
    </source>
</evidence>
<evidence type="ECO:0000313" key="3">
    <source>
        <dbReference type="Proteomes" id="UP001189429"/>
    </source>
</evidence>
<organism evidence="2 3">
    <name type="scientific">Prorocentrum cordatum</name>
    <dbReference type="NCBI Taxonomy" id="2364126"/>
    <lineage>
        <taxon>Eukaryota</taxon>
        <taxon>Sar</taxon>
        <taxon>Alveolata</taxon>
        <taxon>Dinophyceae</taxon>
        <taxon>Prorocentrales</taxon>
        <taxon>Prorocentraceae</taxon>
        <taxon>Prorocentrum</taxon>
    </lineage>
</organism>
<dbReference type="EMBL" id="CAUYUJ010003939">
    <property type="protein sequence ID" value="CAK0807478.1"/>
    <property type="molecule type" value="Genomic_DNA"/>
</dbReference>
<comment type="caution">
    <text evidence="2">The sequence shown here is derived from an EMBL/GenBank/DDBJ whole genome shotgun (WGS) entry which is preliminary data.</text>
</comment>
<gene>
    <name evidence="2" type="ORF">PCOR1329_LOCUS13348</name>
</gene>
<evidence type="ECO:0000256" key="1">
    <source>
        <dbReference type="SAM" id="MobiDB-lite"/>
    </source>
</evidence>
<feature type="compositionally biased region" description="Basic residues" evidence="1">
    <location>
        <begin position="56"/>
        <end position="66"/>
    </location>
</feature>
<accession>A0ABN9QQZ6</accession>
<dbReference type="Proteomes" id="UP001189429">
    <property type="component" value="Unassembled WGS sequence"/>
</dbReference>
<protein>
    <submittedName>
        <fullName evidence="2">Uncharacterized protein</fullName>
    </submittedName>
</protein>
<name>A0ABN9QQZ6_9DINO</name>
<reference evidence="2" key="1">
    <citation type="submission" date="2023-10" db="EMBL/GenBank/DDBJ databases">
        <authorList>
            <person name="Chen Y."/>
            <person name="Shah S."/>
            <person name="Dougan E. K."/>
            <person name="Thang M."/>
            <person name="Chan C."/>
        </authorList>
    </citation>
    <scope>NUCLEOTIDE SEQUENCE [LARGE SCALE GENOMIC DNA]</scope>
</reference>